<gene>
    <name evidence="1" type="ORF">TPC1_31597</name>
</gene>
<evidence type="ECO:0000313" key="1">
    <source>
        <dbReference type="EMBL" id="JAP88908.1"/>
    </source>
</evidence>
<organism evidence="1">
    <name type="scientific">Trepomonas sp. PC1</name>
    <dbReference type="NCBI Taxonomy" id="1076344"/>
    <lineage>
        <taxon>Eukaryota</taxon>
        <taxon>Metamonada</taxon>
        <taxon>Diplomonadida</taxon>
        <taxon>Hexamitidae</taxon>
        <taxon>Hexamitinae</taxon>
        <taxon>Trepomonas</taxon>
    </lineage>
</organism>
<accession>A0A146JXK1</accession>
<dbReference type="AlphaFoldDB" id="A0A146JXK1"/>
<sequence length="337" mass="38956">LIDLCRLVDSDGEDEITEQNEEQIQISLDEVKTICQACYKQYNKNQYKQINFINNQIKQITEQQNSFKSQLQQTVFDQNIDILDDLFSQLKAPQTQQIEQIEQHMQYNNHLQTVRPTVQPQSNILQIKDRFFSNCTLKNLMPISAANLSVCGFRVAQLDQVDEVNAGIFHLSLLFNLIIKRLSLPHKIMSVLPFPLFQVGKQFYQFFFKPLNKLEKLKQSKKHLQQAQINAACFTVLAAILAKAVYFQHKNVNMDLIHQFQNKFQLKLPAWSFGVQNQPNSSQLKQKLGYNIEVTDRFEPAFDAEDVGSINVEGKLVTLEEEAWVEAMGVILQMLEV</sequence>
<proteinExistence type="predicted"/>
<feature type="non-terminal residue" evidence="1">
    <location>
        <position position="337"/>
    </location>
</feature>
<name>A0A146JXK1_9EUKA</name>
<protein>
    <submittedName>
        <fullName evidence="1">Uncharacterized protein</fullName>
    </submittedName>
</protein>
<reference evidence="1" key="1">
    <citation type="submission" date="2015-07" db="EMBL/GenBank/DDBJ databases">
        <title>Adaptation to a free-living lifestyle via gene acquisitions in the diplomonad Trepomonas sp. PC1.</title>
        <authorList>
            <person name="Xu F."/>
            <person name="Jerlstrom-Hultqvist J."/>
            <person name="Kolisko M."/>
            <person name="Simpson A.G.B."/>
            <person name="Roger A.J."/>
            <person name="Svard S.G."/>
            <person name="Andersson J.O."/>
        </authorList>
    </citation>
    <scope>NUCLEOTIDE SEQUENCE</scope>
    <source>
        <strain evidence="1">PC1</strain>
    </source>
</reference>
<dbReference type="EMBL" id="GDID01007698">
    <property type="protein sequence ID" value="JAP88908.1"/>
    <property type="molecule type" value="Transcribed_RNA"/>
</dbReference>
<feature type="non-terminal residue" evidence="1">
    <location>
        <position position="1"/>
    </location>
</feature>